<organism evidence="1 2">
    <name type="scientific">Zizania palustris</name>
    <name type="common">Northern wild rice</name>
    <dbReference type="NCBI Taxonomy" id="103762"/>
    <lineage>
        <taxon>Eukaryota</taxon>
        <taxon>Viridiplantae</taxon>
        <taxon>Streptophyta</taxon>
        <taxon>Embryophyta</taxon>
        <taxon>Tracheophyta</taxon>
        <taxon>Spermatophyta</taxon>
        <taxon>Magnoliopsida</taxon>
        <taxon>Liliopsida</taxon>
        <taxon>Poales</taxon>
        <taxon>Poaceae</taxon>
        <taxon>BOP clade</taxon>
        <taxon>Oryzoideae</taxon>
        <taxon>Oryzeae</taxon>
        <taxon>Zizaniinae</taxon>
        <taxon>Zizania</taxon>
    </lineage>
</organism>
<proteinExistence type="predicted"/>
<accession>A0A8J5VNA2</accession>
<protein>
    <submittedName>
        <fullName evidence="1">Uncharacterized protein</fullName>
    </submittedName>
</protein>
<dbReference type="AlphaFoldDB" id="A0A8J5VNA2"/>
<keyword evidence="2" id="KW-1185">Reference proteome</keyword>
<reference evidence="1" key="2">
    <citation type="submission" date="2021-02" db="EMBL/GenBank/DDBJ databases">
        <authorList>
            <person name="Kimball J.A."/>
            <person name="Haas M.W."/>
            <person name="Macchietto M."/>
            <person name="Kono T."/>
            <person name="Duquette J."/>
            <person name="Shao M."/>
        </authorList>
    </citation>
    <scope>NUCLEOTIDE SEQUENCE</scope>
    <source>
        <tissue evidence="1">Fresh leaf tissue</tissue>
    </source>
</reference>
<name>A0A8J5VNA2_ZIZPA</name>
<sequence>MGGEGEAEWAREPTGECVTQWSLRGVDDEDIYGGKVDLGGGLLGCCTVGLRPETERPVRYTGRARA</sequence>
<comment type="caution">
    <text evidence="1">The sequence shown here is derived from an EMBL/GenBank/DDBJ whole genome shotgun (WGS) entry which is preliminary data.</text>
</comment>
<evidence type="ECO:0000313" key="2">
    <source>
        <dbReference type="Proteomes" id="UP000729402"/>
    </source>
</evidence>
<dbReference type="Proteomes" id="UP000729402">
    <property type="component" value="Unassembled WGS sequence"/>
</dbReference>
<evidence type="ECO:0000313" key="1">
    <source>
        <dbReference type="EMBL" id="KAG8051109.1"/>
    </source>
</evidence>
<dbReference type="EMBL" id="JAAALK010000289">
    <property type="protein sequence ID" value="KAG8051109.1"/>
    <property type="molecule type" value="Genomic_DNA"/>
</dbReference>
<gene>
    <name evidence="1" type="ORF">GUJ93_ZPchr0009g428</name>
</gene>
<reference evidence="1" key="1">
    <citation type="journal article" date="2021" name="bioRxiv">
        <title>Whole Genome Assembly and Annotation of Northern Wild Rice, Zizania palustris L., Supports a Whole Genome Duplication in the Zizania Genus.</title>
        <authorList>
            <person name="Haas M."/>
            <person name="Kono T."/>
            <person name="Macchietto M."/>
            <person name="Millas R."/>
            <person name="McGilp L."/>
            <person name="Shao M."/>
            <person name="Duquette J."/>
            <person name="Hirsch C.N."/>
            <person name="Kimball J."/>
        </authorList>
    </citation>
    <scope>NUCLEOTIDE SEQUENCE</scope>
    <source>
        <tissue evidence="1">Fresh leaf tissue</tissue>
    </source>
</reference>